<comment type="cofactor">
    <cofactor evidence="1">
        <name>FAD</name>
        <dbReference type="ChEBI" id="CHEBI:57692"/>
    </cofactor>
</comment>
<dbReference type="SUPFAM" id="SSF51905">
    <property type="entry name" value="FAD/NAD(P)-binding domain"/>
    <property type="match status" value="1"/>
</dbReference>
<accession>A0A915PSC5</accession>
<feature type="domain" description="FAD-dependent oxidoreductase 2 FAD-binding" evidence="16">
    <location>
        <begin position="43"/>
        <end position="480"/>
    </location>
</feature>
<dbReference type="SUPFAM" id="SSF46977">
    <property type="entry name" value="Succinate dehydrogenase/fumarate reductase flavoprotein C-terminal domain"/>
    <property type="match status" value="1"/>
</dbReference>
<proteinExistence type="inferred from homology"/>
<keyword evidence="12" id="KW-0496">Mitochondrion</keyword>
<dbReference type="InterPro" id="IPR003952">
    <property type="entry name" value="FRD_SDH_FAD_BS"/>
</dbReference>
<evidence type="ECO:0000256" key="15">
    <source>
        <dbReference type="PIRSR" id="PIRSR000171-1"/>
    </source>
</evidence>
<dbReference type="GO" id="GO:0009055">
    <property type="term" value="F:electron transfer activity"/>
    <property type="evidence" value="ECO:0007669"/>
    <property type="project" value="TreeGrafter"/>
</dbReference>
<dbReference type="AlphaFoldDB" id="A0A915PSC5"/>
<dbReference type="GO" id="GO:0045273">
    <property type="term" value="C:respiratory chain complex II (succinate dehydrogenase)"/>
    <property type="evidence" value="ECO:0007669"/>
    <property type="project" value="UniProtKB-ARBA"/>
</dbReference>
<dbReference type="FunFam" id="4.10.80.40:FF:000004">
    <property type="entry name" value="Succinate dehydrogenase [ubiquinone] flavoprotein subunit, mitochondrial"/>
    <property type="match status" value="1"/>
</dbReference>
<dbReference type="GO" id="GO:0050660">
    <property type="term" value="F:flavin adenine dinucleotide binding"/>
    <property type="evidence" value="ECO:0007669"/>
    <property type="project" value="TreeGrafter"/>
</dbReference>
<evidence type="ECO:0000256" key="11">
    <source>
        <dbReference type="ARBA" id="ARBA00023002"/>
    </source>
</evidence>
<dbReference type="InterPro" id="IPR015939">
    <property type="entry name" value="Fum_Rdtase/Succ_DH_flav-like_C"/>
</dbReference>
<dbReference type="InterPro" id="IPR027477">
    <property type="entry name" value="Succ_DH/fumarate_Rdtase_cat_sf"/>
</dbReference>
<reference evidence="19" key="1">
    <citation type="submission" date="2022-11" db="UniProtKB">
        <authorList>
            <consortium name="WormBaseParasite"/>
        </authorList>
    </citation>
    <scope>IDENTIFICATION</scope>
</reference>
<dbReference type="InterPro" id="IPR036188">
    <property type="entry name" value="FAD/NAD-bd_sf"/>
</dbReference>
<feature type="active site" description="Proton acceptor" evidence="15">
    <location>
        <position position="320"/>
    </location>
</feature>
<evidence type="ECO:0000256" key="6">
    <source>
        <dbReference type="ARBA" id="ARBA00022630"/>
    </source>
</evidence>
<keyword evidence="7" id="KW-0999">Mitochondrion inner membrane</keyword>
<dbReference type="PROSITE" id="PS00504">
    <property type="entry name" value="FRD_SDH_FAD_BINDING"/>
    <property type="match status" value="1"/>
</dbReference>
<dbReference type="WBParaSite" id="sdigi.contig278.g6984.t1">
    <property type="protein sequence ID" value="sdigi.contig278.g6984.t1"/>
    <property type="gene ID" value="sdigi.contig278.g6984"/>
</dbReference>
<evidence type="ECO:0000256" key="5">
    <source>
        <dbReference type="ARBA" id="ARBA00022448"/>
    </source>
</evidence>
<evidence type="ECO:0000256" key="13">
    <source>
        <dbReference type="ARBA" id="ARBA00023136"/>
    </source>
</evidence>
<keyword evidence="9" id="KW-0809">Transit peptide</keyword>
<organism evidence="18 19">
    <name type="scientific">Setaria digitata</name>
    <dbReference type="NCBI Taxonomy" id="48799"/>
    <lineage>
        <taxon>Eukaryota</taxon>
        <taxon>Metazoa</taxon>
        <taxon>Ecdysozoa</taxon>
        <taxon>Nematoda</taxon>
        <taxon>Chromadorea</taxon>
        <taxon>Rhabditida</taxon>
        <taxon>Spirurina</taxon>
        <taxon>Spiruromorpha</taxon>
        <taxon>Filarioidea</taxon>
        <taxon>Setariidae</taxon>
        <taxon>Setaria</taxon>
    </lineage>
</organism>
<dbReference type="InterPro" id="IPR030664">
    <property type="entry name" value="SdhA/FrdA/AprA"/>
</dbReference>
<evidence type="ECO:0000256" key="14">
    <source>
        <dbReference type="ARBA" id="ARBA00066246"/>
    </source>
</evidence>
<dbReference type="GO" id="GO:0006121">
    <property type="term" value="P:mitochondrial electron transport, succinate to ubiquinone"/>
    <property type="evidence" value="ECO:0007669"/>
    <property type="project" value="TreeGrafter"/>
</dbReference>
<dbReference type="Gene3D" id="4.10.80.40">
    <property type="entry name" value="succinate dehydrogenase protein domain"/>
    <property type="match status" value="1"/>
</dbReference>
<evidence type="ECO:0000313" key="19">
    <source>
        <dbReference type="WBParaSite" id="sdigi.contig278.g6984.t1"/>
    </source>
</evidence>
<name>A0A915PSC5_9BILA</name>
<evidence type="ECO:0000256" key="3">
    <source>
        <dbReference type="ARBA" id="ARBA00008040"/>
    </source>
</evidence>
<dbReference type="GO" id="GO:0008177">
    <property type="term" value="F:succinate dehydrogenase (quinone) activity"/>
    <property type="evidence" value="ECO:0007669"/>
    <property type="project" value="UniProtKB-EC"/>
</dbReference>
<comment type="similarity">
    <text evidence="3">Belongs to the FAD-dependent oxidoreductase 2 family. FRD/SDH subfamily.</text>
</comment>
<keyword evidence="18" id="KW-1185">Reference proteome</keyword>
<dbReference type="GO" id="GO:0005743">
    <property type="term" value="C:mitochondrial inner membrane"/>
    <property type="evidence" value="ECO:0007669"/>
    <property type="project" value="UniProtKB-SubCell"/>
</dbReference>
<evidence type="ECO:0000256" key="1">
    <source>
        <dbReference type="ARBA" id="ARBA00001974"/>
    </source>
</evidence>
<dbReference type="FunFam" id="3.90.700.10:FF:000001">
    <property type="entry name" value="Mitochondrial succinate dehydrogenase flavoprotein subunit"/>
    <property type="match status" value="1"/>
</dbReference>
<dbReference type="Gene3D" id="1.20.58.100">
    <property type="entry name" value="Fumarate reductase/succinate dehydrogenase flavoprotein-like, C-terminal domain"/>
    <property type="match status" value="1"/>
</dbReference>
<dbReference type="SUPFAM" id="SSF56425">
    <property type="entry name" value="Succinate dehydrogenase/fumarate reductase flavoprotein, catalytic domain"/>
    <property type="match status" value="1"/>
</dbReference>
<dbReference type="InterPro" id="IPR003953">
    <property type="entry name" value="FAD-dep_OxRdtase_2_FAD-bd"/>
</dbReference>
<keyword evidence="6" id="KW-0285">Flavoprotein</keyword>
<comment type="subunit">
    <text evidence="14">Component of the mitochondrial electron transport chain complex II composed of four subunits: a flavoprotein (Fp), an iron-sulfur protein (Ip), and a large cytochrome b (CybL) subunit and a small cytochrome b (CybS) subunit. There are 2 developmental stage-specific forms of complex II which have the Ip and CybL subunits in common. Complex II from the free-living larvae (aerobic environment) acts as a succinate dehydrogenase and is composed of the common subunit Ip and CybL and the stage specific subunits FpL and CybSL. Complex II from parasitic larvae and adults (anaerobic environment) acts as a fumarate reductase and is composed of the common subunit Ip and CybL and the stage specific subunits FpA and CybSA.</text>
</comment>
<evidence type="ECO:0000256" key="10">
    <source>
        <dbReference type="ARBA" id="ARBA00022982"/>
    </source>
</evidence>
<evidence type="ECO:0000256" key="4">
    <source>
        <dbReference type="ARBA" id="ARBA00012792"/>
    </source>
</evidence>
<evidence type="ECO:0000259" key="16">
    <source>
        <dbReference type="Pfam" id="PF00890"/>
    </source>
</evidence>
<evidence type="ECO:0000256" key="9">
    <source>
        <dbReference type="ARBA" id="ARBA00022946"/>
    </source>
</evidence>
<keyword evidence="8" id="KW-0274">FAD</keyword>
<dbReference type="Pfam" id="PF02910">
    <property type="entry name" value="Succ_DH_flav_C"/>
    <property type="match status" value="1"/>
</dbReference>
<keyword evidence="10" id="KW-0249">Electron transport</keyword>
<dbReference type="FunFam" id="3.50.50.60:FF:000026">
    <property type="entry name" value="Succinate dehydrogenase flavoprotein subunit"/>
    <property type="match status" value="1"/>
</dbReference>
<evidence type="ECO:0000256" key="12">
    <source>
        <dbReference type="ARBA" id="ARBA00023128"/>
    </source>
</evidence>
<keyword evidence="11" id="KW-0560">Oxidoreductase</keyword>
<keyword evidence="13" id="KW-0472">Membrane</keyword>
<protein>
    <recommendedName>
        <fullName evidence="4">succinate dehydrogenase</fullName>
        <ecNumber evidence="4">1.3.5.1</ecNumber>
    </recommendedName>
</protein>
<evidence type="ECO:0000259" key="17">
    <source>
        <dbReference type="Pfam" id="PF02910"/>
    </source>
</evidence>
<dbReference type="Gene3D" id="3.50.50.60">
    <property type="entry name" value="FAD/NAD(P)-binding domain"/>
    <property type="match status" value="2"/>
</dbReference>
<sequence length="688" mass="75557">MLSAARCLVTKACQQRKLSISVIRKETKTSSIGEYRIVDHAYDAVIVGAGGAGLRAAMGLSEGGQNVAVITKLFPTRSHTVAAQGGVNAALGNMNPDDWRWHFYDTVKGSDWLGDQNAIHYMTREAVRAVIEMENYGMPFSRTEEGKIYQRSFGGQSNNFGKGGMARRTCCVADRTGHSMLHTLYGSSLQYNCRYFIEYFALDLMMDKGQCVGVVAMDLEDGSIHRFRAKNTVIATGGYGRAFFSCTSAHTCTGDGTAMITRAGLQNSDMEFVQFHPTGIYGAGCLITEGSRGEGGYLVNSEGERFMKKYAPNALDLASRDVVSRAMTIEIMEGRGVGKDKDHIYLQLHHLPAKDLHAKLPDSLLVNAPINQTFLMAKSDSCEELPEIPLLVAGSYVLKLSSVCIMETAMIFAGVDAAKEPIPVIPTVHYNMGGIPTNYMGQVLTHKSGKGDQLVPGLYACGEAAAHSVHGANRLGANSLLDLVVFGRACAIDILEKAKKSSGKIPDLPKSAGESTIANVDKLRFAKGDIPTAALRLKMQKTMQQHAAVFRRGDILKEGITKMEALFKEQKLLKTTDRGLVWNSDLAETLELQNLMLNATQTIVAAEARKESRGAHARDDFPTRIDEFDYSKSVDGQTKKPFDQHWRKHTIIEQDHETGKITLSYRPVIDDTLDKNETDWVKPMIRSY</sequence>
<dbReference type="Pfam" id="PF00890">
    <property type="entry name" value="FAD_binding_2"/>
    <property type="match status" value="1"/>
</dbReference>
<dbReference type="InterPro" id="IPR037099">
    <property type="entry name" value="Fum_R/Succ_DH_flav-like_C_sf"/>
</dbReference>
<dbReference type="EC" id="1.3.5.1" evidence="4"/>
<evidence type="ECO:0000256" key="7">
    <source>
        <dbReference type="ARBA" id="ARBA00022792"/>
    </source>
</evidence>
<comment type="subcellular location">
    <subcellularLocation>
        <location evidence="2">Mitochondrion inner membrane</location>
        <topology evidence="2">Peripheral membrane protein</topology>
        <orientation evidence="2">Matrix side</orientation>
    </subcellularLocation>
</comment>
<evidence type="ECO:0000256" key="2">
    <source>
        <dbReference type="ARBA" id="ARBA00004443"/>
    </source>
</evidence>
<evidence type="ECO:0000313" key="18">
    <source>
        <dbReference type="Proteomes" id="UP000887581"/>
    </source>
</evidence>
<dbReference type="PIRSF" id="PIRSF000171">
    <property type="entry name" value="SDHA_APRA_LASPO"/>
    <property type="match status" value="1"/>
</dbReference>
<evidence type="ECO:0000256" key="8">
    <source>
        <dbReference type="ARBA" id="ARBA00022827"/>
    </source>
</evidence>
<dbReference type="Proteomes" id="UP000887581">
    <property type="component" value="Unplaced"/>
</dbReference>
<feature type="domain" description="Fumarate reductase/succinate dehydrogenase flavoprotein-like C-terminal" evidence="17">
    <location>
        <begin position="536"/>
        <end position="688"/>
    </location>
</feature>
<dbReference type="Gene3D" id="3.90.700.10">
    <property type="entry name" value="Succinate dehydrogenase/fumarate reductase flavoprotein, catalytic domain"/>
    <property type="match status" value="1"/>
</dbReference>
<dbReference type="PANTHER" id="PTHR11632">
    <property type="entry name" value="SUCCINATE DEHYDROGENASE 2 FLAVOPROTEIN SUBUNIT"/>
    <property type="match status" value="1"/>
</dbReference>
<dbReference type="PANTHER" id="PTHR11632:SF51">
    <property type="entry name" value="SUCCINATE DEHYDROGENASE [UBIQUINONE] FLAVOPROTEIN SUBUNIT, MITOCHONDRIAL"/>
    <property type="match status" value="1"/>
</dbReference>
<dbReference type="FunFam" id="3.50.50.60:FF:001062">
    <property type="entry name" value="Succinate dehydrogenase complex, subunit A, flavoprotein (Fp)"/>
    <property type="match status" value="1"/>
</dbReference>
<dbReference type="FunFam" id="1.20.58.100:FF:000001">
    <property type="entry name" value="Succinate dehydrogenase flavoprotein subunit (SdhA)"/>
    <property type="match status" value="1"/>
</dbReference>
<keyword evidence="5" id="KW-0813">Transport</keyword>